<dbReference type="InterPro" id="IPR055210">
    <property type="entry name" value="CtpA/B_N"/>
</dbReference>
<sequence>MQERNWKDFFKQVGLIVGIVSIVFTVTVAGFVVANLQDMGRLVRVVQLVKSDYLEKSSGNQLIEGATRGIVDSLGDPYSVYMDAEENAQLMEQIEGKFGGVGIIISLKDPDKLVVLRPIKNTPAAKAGLEPGDVITKIDDQDATTIPQDKAVALMRGDPGTKVNLTIYRDSTKQTLSVPLTREAIAVPTVDGEALPGNSDIAYIDISQFSTNTANELASVLKTMDISKYKGIVLDLRYNHGGELDAAVGVASRFVQSGPVVYIVDNEGRTLTKSAEDNFLGKPFVVLVNEESASASEIVAGAIKDRGTGTLVGVKTFGKGIVQTIFPLDTGTSLKLTTAKYLTPNKIDIHKKGIEPDVKVELKKGEEATIAPTDRKYDSQLTQAVQILREKIK</sequence>
<dbReference type="GO" id="GO:0030288">
    <property type="term" value="C:outer membrane-bounded periplasmic space"/>
    <property type="evidence" value="ECO:0007669"/>
    <property type="project" value="TreeGrafter"/>
</dbReference>
<dbReference type="KEGG" id="dmt:DESME_15270"/>
<dbReference type="InterPro" id="IPR001478">
    <property type="entry name" value="PDZ"/>
</dbReference>
<dbReference type="Gene3D" id="3.90.226.10">
    <property type="entry name" value="2-enoyl-CoA Hydratase, Chain A, domain 1"/>
    <property type="match status" value="1"/>
</dbReference>
<dbReference type="PROSITE" id="PS50106">
    <property type="entry name" value="PDZ"/>
    <property type="match status" value="1"/>
</dbReference>
<protein>
    <submittedName>
        <fullName evidence="8">Carboxyl-terminal protease</fullName>
    </submittedName>
</protein>
<dbReference type="InterPro" id="IPR029045">
    <property type="entry name" value="ClpP/crotonase-like_dom_sf"/>
</dbReference>
<dbReference type="SMART" id="SM00245">
    <property type="entry name" value="TSPc"/>
    <property type="match status" value="1"/>
</dbReference>
<dbReference type="MEROPS" id="S41.004"/>
<evidence type="ECO:0000256" key="3">
    <source>
        <dbReference type="ARBA" id="ARBA00022801"/>
    </source>
</evidence>
<keyword evidence="6" id="KW-0812">Transmembrane</keyword>
<dbReference type="eggNOG" id="COG0793">
    <property type="taxonomic scope" value="Bacteria"/>
</dbReference>
<dbReference type="CDD" id="cd06782">
    <property type="entry name" value="cpPDZ_CPP-like"/>
    <property type="match status" value="1"/>
</dbReference>
<evidence type="ECO:0000256" key="1">
    <source>
        <dbReference type="ARBA" id="ARBA00009179"/>
    </source>
</evidence>
<dbReference type="SUPFAM" id="SSF52096">
    <property type="entry name" value="ClpP/crotonase"/>
    <property type="match status" value="1"/>
</dbReference>
<dbReference type="Pfam" id="PF22694">
    <property type="entry name" value="CtpB_N-like"/>
    <property type="match status" value="1"/>
</dbReference>
<feature type="transmembrane region" description="Helical" evidence="6">
    <location>
        <begin position="12"/>
        <end position="34"/>
    </location>
</feature>
<keyword evidence="2 5" id="KW-0645">Protease</keyword>
<dbReference type="GO" id="GO:0008236">
    <property type="term" value="F:serine-type peptidase activity"/>
    <property type="evidence" value="ECO:0007669"/>
    <property type="project" value="UniProtKB-KW"/>
</dbReference>
<dbReference type="GO" id="GO:0006508">
    <property type="term" value="P:proteolysis"/>
    <property type="evidence" value="ECO:0007669"/>
    <property type="project" value="UniProtKB-KW"/>
</dbReference>
<dbReference type="FunFam" id="2.30.42.10:FF:000063">
    <property type="entry name" value="Peptidase, S41 family"/>
    <property type="match status" value="1"/>
</dbReference>
<evidence type="ECO:0000313" key="8">
    <source>
        <dbReference type="EMBL" id="AHF08233.1"/>
    </source>
</evidence>
<dbReference type="Pfam" id="PF03572">
    <property type="entry name" value="Peptidase_S41"/>
    <property type="match status" value="1"/>
</dbReference>
<dbReference type="GO" id="GO:0004175">
    <property type="term" value="F:endopeptidase activity"/>
    <property type="evidence" value="ECO:0007669"/>
    <property type="project" value="TreeGrafter"/>
</dbReference>
<dbReference type="SMART" id="SM00228">
    <property type="entry name" value="PDZ"/>
    <property type="match status" value="1"/>
</dbReference>
<organism evidence="8 9">
    <name type="scientific">Desulfitobacterium metallireducens DSM 15288</name>
    <dbReference type="NCBI Taxonomy" id="871968"/>
    <lineage>
        <taxon>Bacteria</taxon>
        <taxon>Bacillati</taxon>
        <taxon>Bacillota</taxon>
        <taxon>Clostridia</taxon>
        <taxon>Eubacteriales</taxon>
        <taxon>Desulfitobacteriaceae</taxon>
        <taxon>Desulfitobacterium</taxon>
    </lineage>
</organism>
<dbReference type="AlphaFoldDB" id="W0EFF9"/>
<comment type="similarity">
    <text evidence="1 5">Belongs to the peptidase S41A family.</text>
</comment>
<dbReference type="Proteomes" id="UP000010847">
    <property type="component" value="Chromosome"/>
</dbReference>
<evidence type="ECO:0000256" key="4">
    <source>
        <dbReference type="ARBA" id="ARBA00022825"/>
    </source>
</evidence>
<dbReference type="STRING" id="871968.DESME_15270"/>
<dbReference type="InterPro" id="IPR005151">
    <property type="entry name" value="Tail-specific_protease"/>
</dbReference>
<evidence type="ECO:0000256" key="2">
    <source>
        <dbReference type="ARBA" id="ARBA00022670"/>
    </source>
</evidence>
<keyword evidence="6" id="KW-0472">Membrane</keyword>
<keyword evidence="6" id="KW-1133">Transmembrane helix</keyword>
<name>W0EFF9_9FIRM</name>
<keyword evidence="4 5" id="KW-0720">Serine protease</keyword>
<evidence type="ECO:0000259" key="7">
    <source>
        <dbReference type="PROSITE" id="PS50106"/>
    </source>
</evidence>
<accession>W0EFF9</accession>
<dbReference type="PANTHER" id="PTHR32060">
    <property type="entry name" value="TAIL-SPECIFIC PROTEASE"/>
    <property type="match status" value="1"/>
</dbReference>
<dbReference type="EMBL" id="CP007032">
    <property type="protein sequence ID" value="AHF08233.1"/>
    <property type="molecule type" value="Genomic_DNA"/>
</dbReference>
<keyword evidence="9" id="KW-1185">Reference proteome</keyword>
<dbReference type="GO" id="GO:0007165">
    <property type="term" value="P:signal transduction"/>
    <property type="evidence" value="ECO:0007669"/>
    <property type="project" value="TreeGrafter"/>
</dbReference>
<proteinExistence type="inferred from homology"/>
<dbReference type="PANTHER" id="PTHR32060:SF30">
    <property type="entry name" value="CARBOXY-TERMINAL PROCESSING PROTEASE CTPA"/>
    <property type="match status" value="1"/>
</dbReference>
<dbReference type="InterPro" id="IPR036034">
    <property type="entry name" value="PDZ_sf"/>
</dbReference>
<gene>
    <name evidence="8" type="ORF">DESME_15270</name>
</gene>
<dbReference type="InterPro" id="IPR004447">
    <property type="entry name" value="Peptidase_S41A"/>
</dbReference>
<feature type="domain" description="PDZ" evidence="7">
    <location>
        <begin position="87"/>
        <end position="156"/>
    </location>
</feature>
<dbReference type="HOGENOM" id="CLU_017295_3_2_9"/>
<dbReference type="Pfam" id="PF13180">
    <property type="entry name" value="PDZ_2"/>
    <property type="match status" value="1"/>
</dbReference>
<evidence type="ECO:0000256" key="5">
    <source>
        <dbReference type="RuleBase" id="RU004404"/>
    </source>
</evidence>
<dbReference type="Gene3D" id="2.30.42.10">
    <property type="match status" value="1"/>
</dbReference>
<reference evidence="8 9" key="1">
    <citation type="submission" date="2013-12" db="EMBL/GenBank/DDBJ databases">
        <authorList>
            <consortium name="DOE Joint Genome Institute"/>
            <person name="Smidt H."/>
            <person name="Huntemann M."/>
            <person name="Han J."/>
            <person name="Chen A."/>
            <person name="Kyrpides N."/>
            <person name="Mavromatis K."/>
            <person name="Markowitz V."/>
            <person name="Palaniappan K."/>
            <person name="Ivanova N."/>
            <person name="Schaumberg A."/>
            <person name="Pati A."/>
            <person name="Liolios K."/>
            <person name="Nordberg H.P."/>
            <person name="Cantor M.N."/>
            <person name="Hua S.X."/>
            <person name="Woyke T."/>
        </authorList>
    </citation>
    <scope>NUCLEOTIDE SEQUENCE [LARGE SCALE GENOMIC DNA]</scope>
    <source>
        <strain evidence="9">DSM 15288</strain>
    </source>
</reference>
<evidence type="ECO:0000313" key="9">
    <source>
        <dbReference type="Proteomes" id="UP000010847"/>
    </source>
</evidence>
<keyword evidence="3 5" id="KW-0378">Hydrolase</keyword>
<dbReference type="CDD" id="cd07560">
    <property type="entry name" value="Peptidase_S41_CPP"/>
    <property type="match status" value="1"/>
</dbReference>
<dbReference type="NCBIfam" id="TIGR00225">
    <property type="entry name" value="prc"/>
    <property type="match status" value="1"/>
</dbReference>
<evidence type="ECO:0000256" key="6">
    <source>
        <dbReference type="SAM" id="Phobius"/>
    </source>
</evidence>
<dbReference type="SUPFAM" id="SSF50156">
    <property type="entry name" value="PDZ domain-like"/>
    <property type="match status" value="1"/>
</dbReference>
<dbReference type="Gene3D" id="3.30.750.44">
    <property type="match status" value="1"/>
</dbReference>